<feature type="transmembrane region" description="Helical" evidence="2">
    <location>
        <begin position="160"/>
        <end position="184"/>
    </location>
</feature>
<evidence type="ECO:0000256" key="2">
    <source>
        <dbReference type="SAM" id="Phobius"/>
    </source>
</evidence>
<feature type="compositionally biased region" description="Polar residues" evidence="1">
    <location>
        <begin position="270"/>
        <end position="289"/>
    </location>
</feature>
<organism evidence="3 4">
    <name type="scientific">Calocera cornea HHB12733</name>
    <dbReference type="NCBI Taxonomy" id="1353952"/>
    <lineage>
        <taxon>Eukaryota</taxon>
        <taxon>Fungi</taxon>
        <taxon>Dikarya</taxon>
        <taxon>Basidiomycota</taxon>
        <taxon>Agaricomycotina</taxon>
        <taxon>Dacrymycetes</taxon>
        <taxon>Dacrymycetales</taxon>
        <taxon>Dacrymycetaceae</taxon>
        <taxon>Calocera</taxon>
    </lineage>
</organism>
<evidence type="ECO:0000256" key="1">
    <source>
        <dbReference type="SAM" id="MobiDB-lite"/>
    </source>
</evidence>
<dbReference type="Proteomes" id="UP000076842">
    <property type="component" value="Unassembled WGS sequence"/>
</dbReference>
<feature type="transmembrane region" description="Helical" evidence="2">
    <location>
        <begin position="12"/>
        <end position="32"/>
    </location>
</feature>
<feature type="transmembrane region" description="Helical" evidence="2">
    <location>
        <begin position="231"/>
        <end position="254"/>
    </location>
</feature>
<reference evidence="3 4" key="1">
    <citation type="journal article" date="2016" name="Mol. Biol. Evol.">
        <title>Comparative Genomics of Early-Diverging Mushroom-Forming Fungi Provides Insights into the Origins of Lignocellulose Decay Capabilities.</title>
        <authorList>
            <person name="Nagy L.G."/>
            <person name="Riley R."/>
            <person name="Tritt A."/>
            <person name="Adam C."/>
            <person name="Daum C."/>
            <person name="Floudas D."/>
            <person name="Sun H."/>
            <person name="Yadav J.S."/>
            <person name="Pangilinan J."/>
            <person name="Larsson K.H."/>
            <person name="Matsuura K."/>
            <person name="Barry K."/>
            <person name="Labutti K."/>
            <person name="Kuo R."/>
            <person name="Ohm R.A."/>
            <person name="Bhattacharya S.S."/>
            <person name="Shirouzu T."/>
            <person name="Yoshinaga Y."/>
            <person name="Martin F.M."/>
            <person name="Grigoriev I.V."/>
            <person name="Hibbett D.S."/>
        </authorList>
    </citation>
    <scope>NUCLEOTIDE SEQUENCE [LARGE SCALE GENOMIC DNA]</scope>
    <source>
        <strain evidence="3 4">HHB12733</strain>
    </source>
</reference>
<sequence>MSAPALDGANMIGIFLGSVLYGTFLAMSVHLLWRWWRGIIRLPLFLLCASIAQLLSTTAFTIVFMHYLYEGFVTDRDTIGPIVYYNEDRWQETTITALNIFEQTLADGILIYRCWLVWDKSIIVLVSTAAPYAASIILQCITIGGASPTSKLFNMFENNFATWVHVFSGLSIAQNALTYFLIIGKIWITARRSTSTFGRQSFTPVIIRLLTMGCVYLLLITLLLVTNLRSSGAYVVICHIWSPVSGIVFLSLIVPTKALSKSNLDYELQSPQSGNKRRTVTISRGTTYGSDDGMNSAPSEFKVPDAQDLA</sequence>
<dbReference type="InParanoid" id="A0A165FWN1"/>
<evidence type="ECO:0000313" key="4">
    <source>
        <dbReference type="Proteomes" id="UP000076842"/>
    </source>
</evidence>
<feature type="region of interest" description="Disordered" evidence="1">
    <location>
        <begin position="270"/>
        <end position="310"/>
    </location>
</feature>
<name>A0A165FWN1_9BASI</name>
<gene>
    <name evidence="3" type="ORF">CALCODRAFT_496255</name>
</gene>
<evidence type="ECO:0000313" key="3">
    <source>
        <dbReference type="EMBL" id="KZT57296.1"/>
    </source>
</evidence>
<feature type="transmembrane region" description="Helical" evidence="2">
    <location>
        <begin position="44"/>
        <end position="69"/>
    </location>
</feature>
<dbReference type="AlphaFoldDB" id="A0A165FWN1"/>
<protein>
    <submittedName>
        <fullName evidence="3">Uncharacterized protein</fullName>
    </submittedName>
</protein>
<keyword evidence="2" id="KW-1133">Transmembrane helix</keyword>
<keyword evidence="2" id="KW-0472">Membrane</keyword>
<accession>A0A165FWN1</accession>
<dbReference type="STRING" id="1353952.A0A165FWN1"/>
<dbReference type="OrthoDB" id="3351617at2759"/>
<feature type="transmembrane region" description="Helical" evidence="2">
    <location>
        <begin position="205"/>
        <end position="225"/>
    </location>
</feature>
<keyword evidence="2" id="KW-0812">Transmembrane</keyword>
<dbReference type="EMBL" id="KV423965">
    <property type="protein sequence ID" value="KZT57296.1"/>
    <property type="molecule type" value="Genomic_DNA"/>
</dbReference>
<proteinExistence type="predicted"/>
<keyword evidence="4" id="KW-1185">Reference proteome</keyword>